<proteinExistence type="predicted"/>
<evidence type="ECO:0000313" key="1">
    <source>
        <dbReference type="Proteomes" id="UP000050794"/>
    </source>
</evidence>
<dbReference type="WBParaSite" id="TCNE_0000332801-mRNA-1">
    <property type="protein sequence ID" value="TCNE_0000332801-mRNA-1"/>
    <property type="gene ID" value="TCNE_0000332801"/>
</dbReference>
<dbReference type="AlphaFoldDB" id="A0A183U4A8"/>
<protein>
    <submittedName>
        <fullName evidence="2">IS5/IS1182 family transposase</fullName>
    </submittedName>
</protein>
<sequence length="66" mass="8038">LAHKRRGHLCKKKLPRFLVKILSSSKRIVRQMVLLHQRLFQTLAHRQAWVRIRTHNRIRPLLQRQA</sequence>
<reference evidence="2" key="1">
    <citation type="submission" date="2016-06" db="UniProtKB">
        <authorList>
            <consortium name="WormBaseParasite"/>
        </authorList>
    </citation>
    <scope>IDENTIFICATION</scope>
</reference>
<accession>A0A183U4A8</accession>
<keyword evidence="1" id="KW-1185">Reference proteome</keyword>
<dbReference type="Proteomes" id="UP000050794">
    <property type="component" value="Unassembled WGS sequence"/>
</dbReference>
<organism evidence="1 2">
    <name type="scientific">Toxocara canis</name>
    <name type="common">Canine roundworm</name>
    <dbReference type="NCBI Taxonomy" id="6265"/>
    <lineage>
        <taxon>Eukaryota</taxon>
        <taxon>Metazoa</taxon>
        <taxon>Ecdysozoa</taxon>
        <taxon>Nematoda</taxon>
        <taxon>Chromadorea</taxon>
        <taxon>Rhabditida</taxon>
        <taxon>Spirurina</taxon>
        <taxon>Ascaridomorpha</taxon>
        <taxon>Ascaridoidea</taxon>
        <taxon>Toxocaridae</taxon>
        <taxon>Toxocara</taxon>
    </lineage>
</organism>
<evidence type="ECO:0000313" key="2">
    <source>
        <dbReference type="WBParaSite" id="TCNE_0000332801-mRNA-1"/>
    </source>
</evidence>
<name>A0A183U4A8_TOXCA</name>